<dbReference type="ExpressionAtlas" id="A0A1D6LRQ8">
    <property type="expression patterns" value="baseline"/>
</dbReference>
<protein>
    <recommendedName>
        <fullName evidence="16">Exopolygalacturonase</fullName>
        <ecNumber evidence="12">3.2.1.67</ecNumber>
    </recommendedName>
    <alternativeName>
        <fullName evidence="13">Galacturan 1,4-alpha-galacturonidase</fullName>
    </alternativeName>
    <alternativeName>
        <fullName evidence="17">Pectinase</fullName>
    </alternativeName>
</protein>
<evidence type="ECO:0000256" key="16">
    <source>
        <dbReference type="ARBA" id="ARBA00068298"/>
    </source>
</evidence>
<dbReference type="IntAct" id="A0A1D6LRQ8">
    <property type="interactions" value="1"/>
</dbReference>
<comment type="similarity">
    <text evidence="2 18">Belongs to the glycosyl hydrolase 28 family.</text>
</comment>
<keyword evidence="10 18" id="KW-0326">Glycosidase</keyword>
<evidence type="ECO:0000256" key="7">
    <source>
        <dbReference type="ARBA" id="ARBA00022801"/>
    </source>
</evidence>
<dbReference type="GO" id="GO:0016829">
    <property type="term" value="F:lyase activity"/>
    <property type="evidence" value="ECO:0007669"/>
    <property type="project" value="UniProtKB-KW"/>
</dbReference>
<evidence type="ECO:0000256" key="17">
    <source>
        <dbReference type="ARBA" id="ARBA00083621"/>
    </source>
</evidence>
<evidence type="ECO:0000256" key="11">
    <source>
        <dbReference type="ARBA" id="ARBA00023316"/>
    </source>
</evidence>
<dbReference type="STRING" id="4577.A0A1D6LRQ8"/>
<evidence type="ECO:0000256" key="12">
    <source>
        <dbReference type="ARBA" id="ARBA00038933"/>
    </source>
</evidence>
<dbReference type="GO" id="GO:0005975">
    <property type="term" value="P:carbohydrate metabolic process"/>
    <property type="evidence" value="ECO:0007669"/>
    <property type="project" value="InterPro"/>
</dbReference>
<dbReference type="PaxDb" id="4577-GRMZM2G066675_P01"/>
<dbReference type="GO" id="GO:0071555">
    <property type="term" value="P:cell wall organization"/>
    <property type="evidence" value="ECO:0007669"/>
    <property type="project" value="UniProtKB-KW"/>
</dbReference>
<dbReference type="SMART" id="SM00710">
    <property type="entry name" value="PbH1"/>
    <property type="match status" value="5"/>
</dbReference>
<evidence type="ECO:0000256" key="6">
    <source>
        <dbReference type="ARBA" id="ARBA00022737"/>
    </source>
</evidence>
<reference evidence="19" key="1">
    <citation type="submission" date="2015-12" db="EMBL/GenBank/DDBJ databases">
        <title>Update maize B73 reference genome by single molecule sequencing technologies.</title>
        <authorList>
            <consortium name="Maize Genome Sequencing Project"/>
            <person name="Ware D."/>
        </authorList>
    </citation>
    <scope>NUCLEOTIDE SEQUENCE</scope>
    <source>
        <tissue evidence="19">Seedling</tissue>
    </source>
</reference>
<proteinExistence type="inferred from homology"/>
<keyword evidence="11" id="KW-0961">Cell wall biogenesis/degradation</keyword>
<evidence type="ECO:0000256" key="13">
    <source>
        <dbReference type="ARBA" id="ARBA00043142"/>
    </source>
</evidence>
<evidence type="ECO:0000256" key="15">
    <source>
        <dbReference type="ARBA" id="ARBA00057651"/>
    </source>
</evidence>
<keyword evidence="9" id="KW-0325">Glycoprotein</keyword>
<dbReference type="FunFam" id="2.160.20.10:FF:000004">
    <property type="entry name" value="Pectin lyase-like superfamily protein"/>
    <property type="match status" value="1"/>
</dbReference>
<accession>A0A1D6LRQ8</accession>
<keyword evidence="7 18" id="KW-0378">Hydrolase</keyword>
<keyword evidence="5" id="KW-0732">Signal</keyword>
<comment type="catalytic activity">
    <reaction evidence="14">
        <text>[(1-&gt;4)-alpha-D-galacturonosyl](n) + H2O = alpha-D-galacturonate + [(1-&gt;4)-alpha-D-galacturonosyl](n-1)</text>
        <dbReference type="Rhea" id="RHEA:14117"/>
        <dbReference type="Rhea" id="RHEA-COMP:14570"/>
        <dbReference type="Rhea" id="RHEA-COMP:14572"/>
        <dbReference type="ChEBI" id="CHEBI:15377"/>
        <dbReference type="ChEBI" id="CHEBI:58658"/>
        <dbReference type="ChEBI" id="CHEBI:140523"/>
        <dbReference type="EC" id="3.2.1.67"/>
    </reaction>
</comment>
<dbReference type="PANTHER" id="PTHR31375">
    <property type="match status" value="1"/>
</dbReference>
<dbReference type="InterPro" id="IPR006626">
    <property type="entry name" value="PbH1"/>
</dbReference>
<keyword evidence="6" id="KW-0677">Repeat</keyword>
<evidence type="ECO:0000256" key="18">
    <source>
        <dbReference type="RuleBase" id="RU361169"/>
    </source>
</evidence>
<dbReference type="InterPro" id="IPR012334">
    <property type="entry name" value="Pectin_lyas_fold"/>
</dbReference>
<evidence type="ECO:0000256" key="5">
    <source>
        <dbReference type="ARBA" id="ARBA00022729"/>
    </source>
</evidence>
<gene>
    <name evidence="19" type="ORF">ZEAMMB73_Zm00001d036824</name>
</gene>
<dbReference type="GO" id="GO:0004650">
    <property type="term" value="F:polygalacturonase activity"/>
    <property type="evidence" value="ECO:0007669"/>
    <property type="project" value="InterPro"/>
</dbReference>
<evidence type="ECO:0000256" key="10">
    <source>
        <dbReference type="ARBA" id="ARBA00023295"/>
    </source>
</evidence>
<evidence type="ECO:0000256" key="9">
    <source>
        <dbReference type="ARBA" id="ARBA00023180"/>
    </source>
</evidence>
<sequence>MACTDNVMRALFLLALFCVMHGEKEESKRIDAKASGPGGSFDITKLGASGNGKIDNTKAVQEAWASACGDTGKQTILIPKGDFLVGQLNFTGPCKGDVTIHVDGNLLSTMDLSQYKEHGNWIEILRVDNLVITGKGNLDGLGPAVWSKNSCAKKYDCKILPNSLVMDFVNNGEVSGVTLLNSKFFHMKALTSRGRCKDMLIKDVTVTALGDSPNTDGIHMGDSSGITITNTVISVSDDCISFGPGTSKVNITGVTYGSGHGISIGSLGRYKDEKDDTNINVKDCTLKKTTFGVRIKAYEDAASVLTVSKIHYENIKMEDSANPIFIDMKYCPNKLCTANDASKVTVKDVTFKNITGTSSTPEAVSLLCSAKIPCTGVTMDDINVEYSGTNNKTMAICTNAKGSTKGCLKELACF</sequence>
<dbReference type="InParanoid" id="A0A1D6LRQ8"/>
<comment type="subcellular location">
    <subcellularLocation>
        <location evidence="1">Secreted</location>
        <location evidence="1">Cell wall</location>
    </subcellularLocation>
</comment>
<evidence type="ECO:0000256" key="14">
    <source>
        <dbReference type="ARBA" id="ARBA00048766"/>
    </source>
</evidence>
<dbReference type="SMR" id="A0A1D6LRQ8"/>
<keyword evidence="19" id="KW-0456">Lyase</keyword>
<comment type="function">
    <text evidence="15">May function in depolymerizing pectin during pollen development, germination, and tube growth. Acts as an exo-polygalacturonase.</text>
</comment>
<keyword evidence="3" id="KW-0134">Cell wall</keyword>
<dbReference type="EMBL" id="CM000782">
    <property type="protein sequence ID" value="AQK82133.1"/>
    <property type="molecule type" value="Genomic_DNA"/>
</dbReference>
<dbReference type="InterPro" id="IPR000743">
    <property type="entry name" value="Glyco_hydro_28"/>
</dbReference>
<organism evidence="19">
    <name type="scientific">Zea mays</name>
    <name type="common">Maize</name>
    <dbReference type="NCBI Taxonomy" id="4577"/>
    <lineage>
        <taxon>Eukaryota</taxon>
        <taxon>Viridiplantae</taxon>
        <taxon>Streptophyta</taxon>
        <taxon>Embryophyta</taxon>
        <taxon>Tracheophyta</taxon>
        <taxon>Spermatophyta</taxon>
        <taxon>Magnoliopsida</taxon>
        <taxon>Liliopsida</taxon>
        <taxon>Poales</taxon>
        <taxon>Poaceae</taxon>
        <taxon>PACMAD clade</taxon>
        <taxon>Panicoideae</taxon>
        <taxon>Andropogonodae</taxon>
        <taxon>Andropogoneae</taxon>
        <taxon>Tripsacinae</taxon>
        <taxon>Zea</taxon>
    </lineage>
</organism>
<evidence type="ECO:0000256" key="4">
    <source>
        <dbReference type="ARBA" id="ARBA00022525"/>
    </source>
</evidence>
<dbReference type="Pfam" id="PF00295">
    <property type="entry name" value="Glyco_hydro_28"/>
    <property type="match status" value="1"/>
</dbReference>
<keyword evidence="8" id="KW-1015">Disulfide bond</keyword>
<evidence type="ECO:0000256" key="2">
    <source>
        <dbReference type="ARBA" id="ARBA00008834"/>
    </source>
</evidence>
<evidence type="ECO:0000256" key="3">
    <source>
        <dbReference type="ARBA" id="ARBA00022512"/>
    </source>
</evidence>
<name>A0A1D6LRQ8_MAIZE</name>
<dbReference type="InterPro" id="IPR011050">
    <property type="entry name" value="Pectin_lyase_fold/virulence"/>
</dbReference>
<dbReference type="GO" id="GO:0047911">
    <property type="term" value="F:galacturan 1,4-alpha-galacturonidase activity"/>
    <property type="evidence" value="ECO:0007669"/>
    <property type="project" value="UniProtKB-EC"/>
</dbReference>
<dbReference type="EC" id="3.2.1.67" evidence="12"/>
<evidence type="ECO:0000256" key="1">
    <source>
        <dbReference type="ARBA" id="ARBA00004191"/>
    </source>
</evidence>
<dbReference type="AlphaFoldDB" id="A0A1D6LRQ8"/>
<dbReference type="FunCoup" id="A0A1D6LRQ8">
    <property type="interactions" value="75"/>
</dbReference>
<keyword evidence="4" id="KW-0964">Secreted</keyword>
<dbReference type="eggNOG" id="ENOG502QRSR">
    <property type="taxonomic scope" value="Eukaryota"/>
</dbReference>
<evidence type="ECO:0000256" key="8">
    <source>
        <dbReference type="ARBA" id="ARBA00023157"/>
    </source>
</evidence>
<evidence type="ECO:0000313" key="19">
    <source>
        <dbReference type="EMBL" id="AQK82133.1"/>
    </source>
</evidence>
<dbReference type="Gene3D" id="2.160.20.10">
    <property type="entry name" value="Single-stranded right-handed beta-helix, Pectin lyase-like"/>
    <property type="match status" value="1"/>
</dbReference>
<dbReference type="SUPFAM" id="SSF51126">
    <property type="entry name" value="Pectin lyase-like"/>
    <property type="match status" value="1"/>
</dbReference>